<organism evidence="1 2">
    <name type="scientific">Euzebyella marina</name>
    <dbReference type="NCBI Taxonomy" id="1761453"/>
    <lineage>
        <taxon>Bacteria</taxon>
        <taxon>Pseudomonadati</taxon>
        <taxon>Bacteroidota</taxon>
        <taxon>Flavobacteriia</taxon>
        <taxon>Flavobacteriales</taxon>
        <taxon>Flavobacteriaceae</taxon>
        <taxon>Euzebyella</taxon>
    </lineage>
</organism>
<accession>A0A3G2L5N9</accession>
<keyword evidence="2" id="KW-1185">Reference proteome</keyword>
<dbReference type="KEGG" id="emar:D1013_09535"/>
<evidence type="ECO:0000313" key="2">
    <source>
        <dbReference type="Proteomes" id="UP000276309"/>
    </source>
</evidence>
<protein>
    <submittedName>
        <fullName evidence="1">Uncharacterized protein</fullName>
    </submittedName>
</protein>
<dbReference type="EMBL" id="CP032050">
    <property type="protein sequence ID" value="AYN67589.1"/>
    <property type="molecule type" value="Genomic_DNA"/>
</dbReference>
<gene>
    <name evidence="1" type="ORF">D1013_09535</name>
</gene>
<dbReference type="Proteomes" id="UP000276309">
    <property type="component" value="Chromosome"/>
</dbReference>
<sequence length="101" mass="11443">MTDLMILSEERAHARKGNNLKKMDLWLEVTDDLYNEAKIDADTYTKLINAIELKLVNSPSFKKRIMDWAGSVLAMDSVEGHLENFESMLQSFLASPGADNH</sequence>
<reference evidence="1 2" key="1">
    <citation type="submission" date="2018-08" db="EMBL/GenBank/DDBJ databases">
        <title>The reduced genetic potential of extracellular carbohydrate catabolism in Euzebyella marina RN62, a Flavobacteriia bacterium isolated from the hadal water.</title>
        <authorList>
            <person name="Xue C."/>
        </authorList>
    </citation>
    <scope>NUCLEOTIDE SEQUENCE [LARGE SCALE GENOMIC DNA]</scope>
    <source>
        <strain evidence="1 2">RN62</strain>
    </source>
</reference>
<evidence type="ECO:0000313" key="1">
    <source>
        <dbReference type="EMBL" id="AYN67589.1"/>
    </source>
</evidence>
<name>A0A3G2L5N9_9FLAO</name>
<dbReference type="AlphaFoldDB" id="A0A3G2L5N9"/>
<proteinExistence type="predicted"/>